<dbReference type="GO" id="GO:0006788">
    <property type="term" value="P:heme oxidation"/>
    <property type="evidence" value="ECO:0007669"/>
    <property type="project" value="InterPro"/>
</dbReference>
<sequence length="198" mass="22567">MNVMARLKEETAVNHKQIEDNRFAKAIMNQTLNVTDYSLYLQKFYGFIKPVERHMAALSEAQNVHELGEFIQNRAKSPLLERDLLALGLSEEQLQQLPECQQLPELATVAQMLGYMYVIEGSTMGGQIITKQVRKFLPLTENASEGTAYFNAYGTETRAKWAEFSQFVSESVLTEEEATQVVETAKQTFLTLEVWFNV</sequence>
<proteinExistence type="predicted"/>
<dbReference type="AlphaFoldDB" id="A0A1B2DP31"/>
<accession>A0A1B2DP31</accession>
<dbReference type="Pfam" id="PF01126">
    <property type="entry name" value="Heme_oxygenase"/>
    <property type="match status" value="1"/>
</dbReference>
<dbReference type="RefSeq" id="WP_099520493.1">
    <property type="nucleotide sequence ID" value="NZ_CP016808.1"/>
</dbReference>
<dbReference type="SUPFAM" id="SSF48613">
    <property type="entry name" value="Heme oxygenase-like"/>
    <property type="match status" value="1"/>
</dbReference>
<protein>
    <recommendedName>
        <fullName evidence="2">Heme oxygenase</fullName>
    </recommendedName>
</protein>
<evidence type="ECO:0000313" key="1">
    <source>
        <dbReference type="EMBL" id="ANY69461.1"/>
    </source>
</evidence>
<name>A0A1B2DP31_9BACL</name>
<dbReference type="Gene3D" id="1.20.910.10">
    <property type="entry name" value="Heme oxygenase-like"/>
    <property type="match status" value="1"/>
</dbReference>
<reference evidence="1" key="1">
    <citation type="submission" date="2016-08" db="EMBL/GenBank/DDBJ databases">
        <title>Complete Genome Seqeunce of Paenibacillus sp. BIHB 4019 from tea rhizoplane.</title>
        <authorList>
            <person name="Thakur R."/>
            <person name="Swarnkar M.K."/>
            <person name="Gulati A."/>
        </authorList>
    </citation>
    <scope>NUCLEOTIDE SEQUENCE [LARGE SCALE GENOMIC DNA]</scope>
    <source>
        <strain evidence="1">BIHB4019</strain>
    </source>
</reference>
<dbReference type="InterPro" id="IPR016053">
    <property type="entry name" value="Haem_Oase-like"/>
</dbReference>
<dbReference type="InterPro" id="IPR016084">
    <property type="entry name" value="Haem_Oase-like_multi-hlx"/>
</dbReference>
<dbReference type="CDD" id="cd19166">
    <property type="entry name" value="HemeO-bac"/>
    <property type="match status" value="1"/>
</dbReference>
<dbReference type="EMBL" id="CP016808">
    <property type="protein sequence ID" value="ANY69461.1"/>
    <property type="molecule type" value="Genomic_DNA"/>
</dbReference>
<gene>
    <name evidence="1" type="ORF">BBD42_25475</name>
</gene>
<dbReference type="GO" id="GO:0004392">
    <property type="term" value="F:heme oxygenase (decyclizing) activity"/>
    <property type="evidence" value="ECO:0007669"/>
    <property type="project" value="InterPro"/>
</dbReference>
<organism evidence="1">
    <name type="scientific">Paenibacillus sp. BIHB 4019</name>
    <dbReference type="NCBI Taxonomy" id="1870819"/>
    <lineage>
        <taxon>Bacteria</taxon>
        <taxon>Bacillati</taxon>
        <taxon>Bacillota</taxon>
        <taxon>Bacilli</taxon>
        <taxon>Bacillales</taxon>
        <taxon>Paenibacillaceae</taxon>
        <taxon>Paenibacillus</taxon>
    </lineage>
</organism>
<evidence type="ECO:0008006" key="2">
    <source>
        <dbReference type="Google" id="ProtNLM"/>
    </source>
</evidence>